<dbReference type="OMA" id="LEVANPM"/>
<dbReference type="GO" id="GO:0030687">
    <property type="term" value="C:preribosome, large subunit precursor"/>
    <property type="evidence" value="ECO:0007669"/>
    <property type="project" value="UniProtKB-UniRule"/>
</dbReference>
<gene>
    <name evidence="10" type="ORF">RDWZM_006755</name>
</gene>
<dbReference type="FunFam" id="2.130.10.10:FF:000061">
    <property type="entry name" value="Ribosome biogenesis protein BOP1 homolog"/>
    <property type="match status" value="1"/>
</dbReference>
<evidence type="ECO:0000256" key="4">
    <source>
        <dbReference type="ARBA" id="ARBA00022737"/>
    </source>
</evidence>
<comment type="function">
    <text evidence="7">Required for maturation of ribosomal RNAs and formation of the large ribosomal subunit.</text>
</comment>
<dbReference type="InterPro" id="IPR001680">
    <property type="entry name" value="WD40_rpt"/>
</dbReference>
<accession>A0A9Q0RM18</accession>
<keyword evidence="11" id="KW-1185">Reference proteome</keyword>
<reference evidence="10" key="1">
    <citation type="submission" date="2022-12" db="EMBL/GenBank/DDBJ databases">
        <title>Genome assemblies of Blomia tropicalis.</title>
        <authorList>
            <person name="Cui Y."/>
        </authorList>
    </citation>
    <scope>NUCLEOTIDE SEQUENCE</scope>
    <source>
        <tissue evidence="10">Adult mites</tissue>
    </source>
</reference>
<comment type="subcellular location">
    <subcellularLocation>
        <location evidence="7">Nucleus</location>
        <location evidence="7">Nucleolus</location>
    </subcellularLocation>
    <subcellularLocation>
        <location evidence="7">Nucleus</location>
        <location evidence="7">Nucleoplasm</location>
    </subcellularLocation>
</comment>
<proteinExistence type="inferred from homology"/>
<evidence type="ECO:0000313" key="10">
    <source>
        <dbReference type="EMBL" id="KAJ6220943.1"/>
    </source>
</evidence>
<evidence type="ECO:0000313" key="11">
    <source>
        <dbReference type="Proteomes" id="UP001142055"/>
    </source>
</evidence>
<dbReference type="Proteomes" id="UP001142055">
    <property type="component" value="Chromosome 2"/>
</dbReference>
<evidence type="ECO:0000256" key="2">
    <source>
        <dbReference type="ARBA" id="ARBA00022552"/>
    </source>
</evidence>
<dbReference type="GO" id="GO:0000463">
    <property type="term" value="P:maturation of LSU-rRNA from tricistronic rRNA transcript (SSU-rRNA, 5.8S rRNA, LSU-rRNA)"/>
    <property type="evidence" value="ECO:0007669"/>
    <property type="project" value="UniProtKB-UniRule"/>
</dbReference>
<keyword evidence="4" id="KW-0677">Repeat</keyword>
<dbReference type="GO" id="GO:0000466">
    <property type="term" value="P:maturation of 5.8S rRNA from tricistronic rRNA transcript (SSU-rRNA, 5.8S rRNA, LSU-rRNA)"/>
    <property type="evidence" value="ECO:0007669"/>
    <property type="project" value="UniProtKB-UniRule"/>
</dbReference>
<dbReference type="InterPro" id="IPR036322">
    <property type="entry name" value="WD40_repeat_dom_sf"/>
</dbReference>
<protein>
    <recommendedName>
        <fullName evidence="7">Ribosome biogenesis protein BOP1 homolog</fullName>
    </recommendedName>
</protein>
<dbReference type="InterPro" id="IPR028598">
    <property type="entry name" value="BOP1/Erb1"/>
</dbReference>
<dbReference type="EMBL" id="JAPWDV010000002">
    <property type="protein sequence ID" value="KAJ6220943.1"/>
    <property type="molecule type" value="Genomic_DNA"/>
</dbReference>
<dbReference type="PANTHER" id="PTHR17605:SF0">
    <property type="entry name" value="RIBOSOME BIOGENESIS PROTEIN BOP1"/>
    <property type="match status" value="1"/>
</dbReference>
<evidence type="ECO:0000256" key="8">
    <source>
        <dbReference type="SAM" id="MobiDB-lite"/>
    </source>
</evidence>
<dbReference type="GO" id="GO:0005654">
    <property type="term" value="C:nucleoplasm"/>
    <property type="evidence" value="ECO:0007669"/>
    <property type="project" value="UniProtKB-SubCell"/>
</dbReference>
<dbReference type="SMART" id="SM00320">
    <property type="entry name" value="WD40"/>
    <property type="match status" value="7"/>
</dbReference>
<evidence type="ECO:0000256" key="5">
    <source>
        <dbReference type="ARBA" id="ARBA00023242"/>
    </source>
</evidence>
<keyword evidence="3" id="KW-0853">WD repeat</keyword>
<dbReference type="AlphaFoldDB" id="A0A9Q0RM18"/>
<feature type="compositionally biased region" description="Acidic residues" evidence="8">
    <location>
        <begin position="17"/>
        <end position="59"/>
    </location>
</feature>
<comment type="caution">
    <text evidence="10">The sequence shown here is derived from an EMBL/GenBank/DDBJ whole genome shotgun (WGS) entry which is preliminary data.</text>
</comment>
<dbReference type="Pfam" id="PF00400">
    <property type="entry name" value="WD40"/>
    <property type="match status" value="1"/>
</dbReference>
<evidence type="ECO:0000256" key="1">
    <source>
        <dbReference type="ARBA" id="ARBA00022517"/>
    </source>
</evidence>
<evidence type="ECO:0000256" key="7">
    <source>
        <dbReference type="HAMAP-Rule" id="MF_03027"/>
    </source>
</evidence>
<evidence type="ECO:0000259" key="9">
    <source>
        <dbReference type="SMART" id="SM01035"/>
    </source>
</evidence>
<dbReference type="Gene3D" id="2.130.10.10">
    <property type="entry name" value="YVTN repeat-like/Quinoprotein amine dehydrogenase"/>
    <property type="match status" value="1"/>
</dbReference>
<organism evidence="10 11">
    <name type="scientific">Blomia tropicalis</name>
    <name type="common">Mite</name>
    <dbReference type="NCBI Taxonomy" id="40697"/>
    <lineage>
        <taxon>Eukaryota</taxon>
        <taxon>Metazoa</taxon>
        <taxon>Ecdysozoa</taxon>
        <taxon>Arthropoda</taxon>
        <taxon>Chelicerata</taxon>
        <taxon>Arachnida</taxon>
        <taxon>Acari</taxon>
        <taxon>Acariformes</taxon>
        <taxon>Sarcoptiformes</taxon>
        <taxon>Astigmata</taxon>
        <taxon>Glycyphagoidea</taxon>
        <taxon>Echimyopodidae</taxon>
        <taxon>Blomia</taxon>
    </lineage>
</organism>
<dbReference type="GO" id="GO:0070545">
    <property type="term" value="C:PeBoW complex"/>
    <property type="evidence" value="ECO:0007669"/>
    <property type="project" value="TreeGrafter"/>
</dbReference>
<keyword evidence="2 7" id="KW-0698">rRNA processing</keyword>
<feature type="domain" description="BOP1 N-terminal" evidence="9">
    <location>
        <begin position="142"/>
        <end position="377"/>
    </location>
</feature>
<comment type="function">
    <text evidence="6">Component of the PeBoW complex, which is required for maturation of 28S and 5.8S ribosomal RNAs and formation of the 60S ribosome.</text>
</comment>
<dbReference type="PANTHER" id="PTHR17605">
    <property type="entry name" value="RIBOSOME BIOGENESIS PROTEIN BOP1 BLOCK OF PROLIFERATION 1 PROTEIN"/>
    <property type="match status" value="1"/>
</dbReference>
<evidence type="ECO:0000256" key="6">
    <source>
        <dbReference type="ARBA" id="ARBA00055102"/>
    </source>
</evidence>
<dbReference type="SUPFAM" id="SSF50978">
    <property type="entry name" value="WD40 repeat-like"/>
    <property type="match status" value="1"/>
</dbReference>
<feature type="compositionally biased region" description="Basic residues" evidence="8">
    <location>
        <begin position="1"/>
        <end position="10"/>
    </location>
</feature>
<dbReference type="SMART" id="SM01035">
    <property type="entry name" value="BOP1NT"/>
    <property type="match status" value="1"/>
</dbReference>
<keyword evidence="5 7" id="KW-0539">Nucleus</keyword>
<sequence>MASRAIKRKAPLAIEESSSDESEFEYKEDEEEESDDEESIDADTEESESDEESVGDIDEIANNINLKDISDDESDVVDDANDDDLYTKVLNENNLSTENTNEDSYKWKIESISNELEPISSGNNVAKIDEYNYDSSDEEVNYVHIGYDVNGRKIIKPPAENEIDEFLRRMDDPTYWRTVQDNLTGQKVVLTDEDVDLVRRIKNSKFPDPSYDPYAPFIDFFSYEKMIHPVTNRPETKASFIPSLSEKRIVSRLVSAIKRARLRPKPKVVKDSQFNFKYDLWEKDDKKVRRHDRYIAAPKIKPPGHEESYNPPPEYLFDEQEKKDWLEIPAYPEFVKERFERCLDLYICPRARKNRVQVNPDDLIPELPKPADLQPFPAIQSMLYLGHEGKTVSVSTEPMGQFFVSGDNTGLLKIFEVLTGRCFKTIQFDEPITCVNWHPSSTRAVISVVVNTKVYIINPGIGQRQIVHQTDEYFINLPSSSVDTDSNEQLVDVEWKLLNSEANPEEWSKGIRIIIDHKYEINQLTWHCGGEYFATVMPAGANKSVVIHHLSKQKSQVPFKKSKDIIKCVRFHPTRAYFFVATKKSVRVYDLIKQDLTKKLIVNTSEVSCMAIHPGGDNIIIGGVDPKVQWFDLDLSTKAYKTLRYHKKSIREVEFHSKYPLFASASEDGTVVVCHGMVYNDLLQNALIVPVKVLKSLKDNSPMIDCNFHPIQPWIFTCSSNAIRLFT</sequence>
<evidence type="ECO:0000256" key="3">
    <source>
        <dbReference type="ARBA" id="ARBA00022574"/>
    </source>
</evidence>
<name>A0A9Q0RM18_BLOTA</name>
<keyword evidence="1 7" id="KW-0690">Ribosome biogenesis</keyword>
<dbReference type="InterPro" id="IPR015943">
    <property type="entry name" value="WD40/YVTN_repeat-like_dom_sf"/>
</dbReference>
<dbReference type="InterPro" id="IPR012953">
    <property type="entry name" value="BOP1_N_dom"/>
</dbReference>
<dbReference type="GO" id="GO:0043021">
    <property type="term" value="F:ribonucleoprotein complex binding"/>
    <property type="evidence" value="ECO:0007669"/>
    <property type="project" value="UniProtKB-UniRule"/>
</dbReference>
<comment type="similarity">
    <text evidence="7">Belongs to the WD repeat BOP1/ERB1 family.</text>
</comment>
<dbReference type="HAMAP" id="MF_03027">
    <property type="entry name" value="BOP1"/>
    <property type="match status" value="1"/>
</dbReference>
<dbReference type="Pfam" id="PF08145">
    <property type="entry name" value="BOP1NT"/>
    <property type="match status" value="1"/>
</dbReference>
<feature type="region of interest" description="Disordered" evidence="8">
    <location>
        <begin position="1"/>
        <end position="76"/>
    </location>
</feature>